<dbReference type="InterPro" id="IPR036116">
    <property type="entry name" value="FN3_sf"/>
</dbReference>
<evidence type="ECO:0000313" key="2">
    <source>
        <dbReference type="EMBL" id="MDI3321123.1"/>
    </source>
</evidence>
<gene>
    <name evidence="2" type="ORF">QJ048_15120</name>
</gene>
<dbReference type="PROSITE" id="PS51257">
    <property type="entry name" value="PROKAR_LIPOPROTEIN"/>
    <property type="match status" value="1"/>
</dbReference>
<proteinExistence type="predicted"/>
<dbReference type="Proteomes" id="UP001226434">
    <property type="component" value="Unassembled WGS sequence"/>
</dbReference>
<dbReference type="InterPro" id="IPR011050">
    <property type="entry name" value="Pectin_lyase_fold/virulence"/>
</dbReference>
<dbReference type="EMBL" id="JASBRG010000007">
    <property type="protein sequence ID" value="MDI3321123.1"/>
    <property type="molecule type" value="Genomic_DNA"/>
</dbReference>
<protein>
    <recommendedName>
        <fullName evidence="4">DUF4957 domain-containing protein</fullName>
    </recommendedName>
</protein>
<dbReference type="Gene3D" id="2.60.40.10">
    <property type="entry name" value="Immunoglobulins"/>
    <property type="match status" value="1"/>
</dbReference>
<evidence type="ECO:0000256" key="1">
    <source>
        <dbReference type="SAM" id="SignalP"/>
    </source>
</evidence>
<dbReference type="RefSeq" id="WP_282335232.1">
    <property type="nucleotide sequence ID" value="NZ_JASBRG010000007.1"/>
</dbReference>
<feature type="signal peptide" evidence="1">
    <location>
        <begin position="1"/>
        <end position="22"/>
    </location>
</feature>
<keyword evidence="3" id="KW-1185">Reference proteome</keyword>
<dbReference type="InterPro" id="IPR013783">
    <property type="entry name" value="Ig-like_fold"/>
</dbReference>
<keyword evidence="1" id="KW-0732">Signal</keyword>
<evidence type="ECO:0008006" key="4">
    <source>
        <dbReference type="Google" id="ProtNLM"/>
    </source>
</evidence>
<comment type="caution">
    <text evidence="2">The sequence shown here is derived from an EMBL/GenBank/DDBJ whole genome shotgun (WGS) entry which is preliminary data.</text>
</comment>
<reference evidence="2 3" key="1">
    <citation type="submission" date="2023-05" db="EMBL/GenBank/DDBJ databases">
        <title>Genome sequence of Pinibacter sp. MAH-24.</title>
        <authorList>
            <person name="Huq M.A."/>
        </authorList>
    </citation>
    <scope>NUCLEOTIDE SEQUENCE [LARGE SCALE GENOMIC DNA]</scope>
    <source>
        <strain evidence="2 3">MAH-24</strain>
    </source>
</reference>
<organism evidence="2 3">
    <name type="scientific">Pinibacter soli</name>
    <dbReference type="NCBI Taxonomy" id="3044211"/>
    <lineage>
        <taxon>Bacteria</taxon>
        <taxon>Pseudomonadati</taxon>
        <taxon>Bacteroidota</taxon>
        <taxon>Chitinophagia</taxon>
        <taxon>Chitinophagales</taxon>
        <taxon>Chitinophagaceae</taxon>
        <taxon>Pinibacter</taxon>
    </lineage>
</organism>
<dbReference type="SUPFAM" id="SSF51126">
    <property type="entry name" value="Pectin lyase-like"/>
    <property type="match status" value="1"/>
</dbReference>
<accession>A0ABT6REX4</accession>
<name>A0ABT6REX4_9BACT</name>
<evidence type="ECO:0000313" key="3">
    <source>
        <dbReference type="Proteomes" id="UP001226434"/>
    </source>
</evidence>
<feature type="chain" id="PRO_5045565004" description="DUF4957 domain-containing protein" evidence="1">
    <location>
        <begin position="23"/>
        <end position="549"/>
    </location>
</feature>
<dbReference type="SUPFAM" id="SSF49265">
    <property type="entry name" value="Fibronectin type III"/>
    <property type="match status" value="1"/>
</dbReference>
<sequence length="549" mass="58433">MKQRIFNLLYITIIAFAVVSLASCDKTGGFQDPSFSRMFMPNSALKATTDATSATLSWGTSLYNDTAANKIYYVLQIATDAAFTNIVRTDTTTALSKKYTDADLLVKKDYYAQVKVRGVNGAGDSQWLKGNKFSILGENLFIAPLAGDIQYYTAILRWRHQDGLTKVTITVNGASADSLISADTLLLKKLTPNTTYTAELFKGATSKGTMTFTTKDAGMFTKIIDPTANLITEINGALDGAVLGLTDGTYDCGGLNPTLLLKNITIASVTGDPTKTLIVNTKEIILKGNGAGLTISGVTFDGTTNNGWVGASYFVVLNGQVNTGDATTFKQFTADNCIINLKSGATTFLRGSYGTAANDHKIGNIKINNCVANVGVTGSQNYGGIMCDKLQFDSVIITKSTLYNIARGIIGYTAKMNARSGTSVTIPVVKIDQCTFNSFGQQAKAAVFDGNTDVANQVNFFLTNSIMANTPDALAATTVNANAFVGYASNVYTLTNNFVYNCMTAASGGTAIIWPGTAPTTVTLPWTTSTTNFALPASVPNNGDPRWYH</sequence>